<name>A0ABZ1G9B0_9ACTN</name>
<organism evidence="1 2">
    <name type="scientific">Streptomyces brevispora</name>
    <dbReference type="NCBI Taxonomy" id="887462"/>
    <lineage>
        <taxon>Bacteria</taxon>
        <taxon>Bacillati</taxon>
        <taxon>Actinomycetota</taxon>
        <taxon>Actinomycetes</taxon>
        <taxon>Kitasatosporales</taxon>
        <taxon>Streptomycetaceae</taxon>
        <taxon>Streptomyces</taxon>
    </lineage>
</organism>
<protein>
    <recommendedName>
        <fullName evidence="3">Immunity protein 35 of polymorphic toxin system</fullName>
    </recommendedName>
</protein>
<evidence type="ECO:0008006" key="3">
    <source>
        <dbReference type="Google" id="ProtNLM"/>
    </source>
</evidence>
<evidence type="ECO:0000313" key="1">
    <source>
        <dbReference type="EMBL" id="WSC16086.1"/>
    </source>
</evidence>
<reference evidence="1 2" key="1">
    <citation type="submission" date="2022-10" db="EMBL/GenBank/DDBJ databases">
        <title>The complete genomes of actinobacterial strains from the NBC collection.</title>
        <authorList>
            <person name="Joergensen T.S."/>
            <person name="Alvarez Arevalo M."/>
            <person name="Sterndorff E.B."/>
            <person name="Faurdal D."/>
            <person name="Vuksanovic O."/>
            <person name="Mourched A.-S."/>
            <person name="Charusanti P."/>
            <person name="Shaw S."/>
            <person name="Blin K."/>
            <person name="Weber T."/>
        </authorList>
    </citation>
    <scope>NUCLEOTIDE SEQUENCE [LARGE SCALE GENOMIC DNA]</scope>
    <source>
        <strain evidence="1 2">NBC 01769</strain>
    </source>
</reference>
<sequence>MLGVRGLLKGDPYGWYKTFEYDAAVIECRDGDRPVLIATQRGDAPLILGALSALPNTGR</sequence>
<gene>
    <name evidence="1" type="ORF">OIE64_26830</name>
</gene>
<dbReference type="RefSeq" id="WP_326595116.1">
    <property type="nucleotide sequence ID" value="NZ_CP109114.1"/>
</dbReference>
<proteinExistence type="predicted"/>
<dbReference type="Proteomes" id="UP001330827">
    <property type="component" value="Chromosome"/>
</dbReference>
<dbReference type="EMBL" id="CP109114">
    <property type="protein sequence ID" value="WSC16086.1"/>
    <property type="molecule type" value="Genomic_DNA"/>
</dbReference>
<accession>A0ABZ1G9B0</accession>
<evidence type="ECO:0000313" key="2">
    <source>
        <dbReference type="Proteomes" id="UP001330827"/>
    </source>
</evidence>
<keyword evidence="2" id="KW-1185">Reference proteome</keyword>